<dbReference type="AlphaFoldDB" id="A0A9D7XEV0"/>
<evidence type="ECO:0000313" key="11">
    <source>
        <dbReference type="Proteomes" id="UP000808349"/>
    </source>
</evidence>
<keyword evidence="5 8" id="KW-0648">Protein biosynthesis</keyword>
<comment type="subunit">
    <text evidence="8">Homodimer.</text>
</comment>
<dbReference type="NCBIfam" id="TIGR00234">
    <property type="entry name" value="tyrS"/>
    <property type="match status" value="1"/>
</dbReference>
<evidence type="ECO:0000313" key="10">
    <source>
        <dbReference type="EMBL" id="MBK9718001.1"/>
    </source>
</evidence>
<dbReference type="FunFam" id="1.10.240.10:FF:000001">
    <property type="entry name" value="Tyrosine--tRNA ligase"/>
    <property type="match status" value="1"/>
</dbReference>
<evidence type="ECO:0000259" key="9">
    <source>
        <dbReference type="Pfam" id="PF22421"/>
    </source>
</evidence>
<dbReference type="EMBL" id="JADKFW010000007">
    <property type="protein sequence ID" value="MBK9718001.1"/>
    <property type="molecule type" value="Genomic_DNA"/>
</dbReference>
<evidence type="ECO:0000256" key="8">
    <source>
        <dbReference type="HAMAP-Rule" id="MF_02006"/>
    </source>
</evidence>
<keyword evidence="1 8" id="KW-0436">Ligase</keyword>
<protein>
    <recommendedName>
        <fullName evidence="8">Tyrosine--tRNA ligase</fullName>
        <ecNumber evidence="8">6.1.1.1</ecNumber>
    </recommendedName>
    <alternativeName>
        <fullName evidence="8">Tyrosyl-tRNA synthetase</fullName>
        <shortName evidence="8">TyrRS</shortName>
    </alternativeName>
</protein>
<keyword evidence="4" id="KW-0694">RNA-binding</keyword>
<dbReference type="InterPro" id="IPR036986">
    <property type="entry name" value="S4_RNA-bd_sf"/>
</dbReference>
<evidence type="ECO:0000256" key="3">
    <source>
        <dbReference type="ARBA" id="ARBA00022840"/>
    </source>
</evidence>
<name>A0A9D7XEV0_9BACT</name>
<dbReference type="InterPro" id="IPR024107">
    <property type="entry name" value="Tyr-tRNA-ligase_bac_1"/>
</dbReference>
<feature type="binding site" evidence="8">
    <location>
        <position position="234"/>
    </location>
    <ligand>
        <name>ATP</name>
        <dbReference type="ChEBI" id="CHEBI:30616"/>
    </ligand>
</feature>
<dbReference type="SUPFAM" id="SSF55174">
    <property type="entry name" value="Alpha-L RNA-binding motif"/>
    <property type="match status" value="1"/>
</dbReference>
<dbReference type="PRINTS" id="PR01040">
    <property type="entry name" value="TRNASYNTHTYR"/>
</dbReference>
<reference evidence="10 11" key="1">
    <citation type="submission" date="2020-10" db="EMBL/GenBank/DDBJ databases">
        <title>Connecting structure to function with the recovery of over 1000 high-quality activated sludge metagenome-assembled genomes encoding full-length rRNA genes using long-read sequencing.</title>
        <authorList>
            <person name="Singleton C.M."/>
            <person name="Petriglieri F."/>
            <person name="Kristensen J.M."/>
            <person name="Kirkegaard R.H."/>
            <person name="Michaelsen T.Y."/>
            <person name="Andersen M.H."/>
            <person name="Karst S.M."/>
            <person name="Dueholm M.S."/>
            <person name="Nielsen P.H."/>
            <person name="Albertsen M."/>
        </authorList>
    </citation>
    <scope>NUCLEOTIDE SEQUENCE [LARGE SCALE GENOMIC DNA]</scope>
    <source>
        <strain evidence="10">Ribe_18-Q3-R11-54_BAT3C.373</strain>
    </source>
</reference>
<dbReference type="HAMAP" id="MF_02006">
    <property type="entry name" value="Tyr_tRNA_synth_type1"/>
    <property type="match status" value="1"/>
</dbReference>
<comment type="function">
    <text evidence="8">Catalyzes the attachment of tyrosine to tRNA(Tyr) in a two-step reaction: tyrosine is first activated by ATP to form Tyr-AMP and then transferred to the acceptor end of tRNA(Tyr).</text>
</comment>
<evidence type="ECO:0000256" key="7">
    <source>
        <dbReference type="ARBA" id="ARBA00048248"/>
    </source>
</evidence>
<dbReference type="Gene3D" id="3.10.290.10">
    <property type="entry name" value="RNA-binding S4 domain"/>
    <property type="match status" value="1"/>
</dbReference>
<evidence type="ECO:0000256" key="5">
    <source>
        <dbReference type="ARBA" id="ARBA00022917"/>
    </source>
</evidence>
<dbReference type="Gene3D" id="1.10.240.10">
    <property type="entry name" value="Tyrosyl-Transfer RNA Synthetase"/>
    <property type="match status" value="1"/>
</dbReference>
<dbReference type="InterPro" id="IPR002305">
    <property type="entry name" value="aa-tRNA-synth_Ic"/>
</dbReference>
<evidence type="ECO:0000256" key="2">
    <source>
        <dbReference type="ARBA" id="ARBA00022741"/>
    </source>
</evidence>
<keyword evidence="2 8" id="KW-0547">Nucleotide-binding</keyword>
<dbReference type="SUPFAM" id="SSF52374">
    <property type="entry name" value="Nucleotidylyl transferase"/>
    <property type="match status" value="1"/>
</dbReference>
<feature type="binding site" evidence="8">
    <location>
        <position position="35"/>
    </location>
    <ligand>
        <name>L-tyrosine</name>
        <dbReference type="ChEBI" id="CHEBI:58315"/>
    </ligand>
</feature>
<accession>A0A9D7XEV0</accession>
<feature type="short sequence motif" description="'HIGH' region" evidence="8">
    <location>
        <begin position="40"/>
        <end position="49"/>
    </location>
</feature>
<gene>
    <name evidence="8" type="primary">tyrS</name>
    <name evidence="10" type="ORF">IPO85_10910</name>
</gene>
<feature type="binding site" evidence="8">
    <location>
        <position position="170"/>
    </location>
    <ligand>
        <name>L-tyrosine</name>
        <dbReference type="ChEBI" id="CHEBI:58315"/>
    </ligand>
</feature>
<dbReference type="Proteomes" id="UP000808349">
    <property type="component" value="Unassembled WGS sequence"/>
</dbReference>
<comment type="similarity">
    <text evidence="8">Belongs to the class-I aminoacyl-tRNA synthetase family. TyrS type 1 subfamily.</text>
</comment>
<evidence type="ECO:0000256" key="6">
    <source>
        <dbReference type="ARBA" id="ARBA00023146"/>
    </source>
</evidence>
<dbReference type="InterPro" id="IPR002307">
    <property type="entry name" value="Tyr-tRNA-ligase"/>
</dbReference>
<feature type="binding site" evidence="8">
    <location>
        <position position="174"/>
    </location>
    <ligand>
        <name>L-tyrosine</name>
        <dbReference type="ChEBI" id="CHEBI:58315"/>
    </ligand>
</feature>
<keyword evidence="6 8" id="KW-0030">Aminoacyl-tRNA synthetase</keyword>
<dbReference type="InterPro" id="IPR024088">
    <property type="entry name" value="Tyr-tRNA-ligase_bac-type"/>
</dbReference>
<dbReference type="PANTHER" id="PTHR11766:SF0">
    <property type="entry name" value="TYROSINE--TRNA LIGASE, MITOCHONDRIAL"/>
    <property type="match status" value="1"/>
</dbReference>
<comment type="catalytic activity">
    <reaction evidence="7 8">
        <text>tRNA(Tyr) + L-tyrosine + ATP = L-tyrosyl-tRNA(Tyr) + AMP + diphosphate + H(+)</text>
        <dbReference type="Rhea" id="RHEA:10220"/>
        <dbReference type="Rhea" id="RHEA-COMP:9706"/>
        <dbReference type="Rhea" id="RHEA-COMP:9707"/>
        <dbReference type="ChEBI" id="CHEBI:15378"/>
        <dbReference type="ChEBI" id="CHEBI:30616"/>
        <dbReference type="ChEBI" id="CHEBI:33019"/>
        <dbReference type="ChEBI" id="CHEBI:58315"/>
        <dbReference type="ChEBI" id="CHEBI:78442"/>
        <dbReference type="ChEBI" id="CHEBI:78536"/>
        <dbReference type="ChEBI" id="CHEBI:456215"/>
        <dbReference type="EC" id="6.1.1.1"/>
    </reaction>
</comment>
<sequence length="428" mass="48716">MQRKNFLDELRWRNMLHDSTPGLEEALNQGMAFAYIGFDPTAPALTIGNFVQVMLLNFFQQCGHKPIVVMGGATGRIGDPSGKDKERELKTEEELDANIARQIIAIRKLLNFDTGPNAAILVNNFDFYKDMNILDFLRKVGKNATVNYMLSKESVKRRLDTGISYTEFTYQLLQAYDFYRLYTDYNCILQMGGSDQWGNIIAGTDYIGKVVSGAKAYAVTTPLLTKSDGKKFGKSEEGNIWLDAEFTSPYKFYQFWLNSDDADIAKLFRYFSYKSEKEVLDLEQLYHEDLRSLKKILATEITERIHGAEAVSRVMNVSELLFNKDSTSEFLHQLSVPEFLEVKNEIPSFTIPINHFNEPVSLIHLLTELCPVFSSKGEARRAIQSNAITLNKVKIVDIEAGVNTSHLIHNQFIMVENGKKNKYLVDVQ</sequence>
<evidence type="ECO:0000256" key="4">
    <source>
        <dbReference type="ARBA" id="ARBA00022884"/>
    </source>
</evidence>
<evidence type="ECO:0000256" key="1">
    <source>
        <dbReference type="ARBA" id="ARBA00022598"/>
    </source>
</evidence>
<proteinExistence type="inferred from homology"/>
<dbReference type="GO" id="GO:0005524">
    <property type="term" value="F:ATP binding"/>
    <property type="evidence" value="ECO:0007669"/>
    <property type="project" value="UniProtKB-UniRule"/>
</dbReference>
<dbReference type="Pfam" id="PF00579">
    <property type="entry name" value="tRNA-synt_1b"/>
    <property type="match status" value="1"/>
</dbReference>
<organism evidence="10 11">
    <name type="scientific">Candidatus Defluviibacterium haderslevense</name>
    <dbReference type="NCBI Taxonomy" id="2981993"/>
    <lineage>
        <taxon>Bacteria</taxon>
        <taxon>Pseudomonadati</taxon>
        <taxon>Bacteroidota</taxon>
        <taxon>Saprospiria</taxon>
        <taxon>Saprospirales</taxon>
        <taxon>Saprospiraceae</taxon>
        <taxon>Candidatus Defluviibacterium</taxon>
    </lineage>
</organism>
<feature type="short sequence motif" description="'KMSKS' region" evidence="8">
    <location>
        <begin position="231"/>
        <end position="235"/>
    </location>
</feature>
<keyword evidence="3 8" id="KW-0067">ATP-binding</keyword>
<dbReference type="EC" id="6.1.1.1" evidence="8"/>
<dbReference type="PROSITE" id="PS00178">
    <property type="entry name" value="AA_TRNA_LIGASE_I"/>
    <property type="match status" value="1"/>
</dbReference>
<dbReference type="InterPro" id="IPR001412">
    <property type="entry name" value="aa-tRNA-synth_I_CS"/>
</dbReference>
<dbReference type="Pfam" id="PF22421">
    <property type="entry name" value="SYY_C-terminal"/>
    <property type="match status" value="1"/>
</dbReference>
<dbReference type="CDD" id="cd00805">
    <property type="entry name" value="TyrRS_core"/>
    <property type="match status" value="1"/>
</dbReference>
<dbReference type="PANTHER" id="PTHR11766">
    <property type="entry name" value="TYROSYL-TRNA SYNTHETASE"/>
    <property type="match status" value="1"/>
</dbReference>
<dbReference type="GO" id="GO:0005829">
    <property type="term" value="C:cytosol"/>
    <property type="evidence" value="ECO:0007669"/>
    <property type="project" value="TreeGrafter"/>
</dbReference>
<comment type="subcellular location">
    <subcellularLocation>
        <location evidence="8">Cytoplasm</location>
    </subcellularLocation>
</comment>
<dbReference type="GO" id="GO:0004831">
    <property type="term" value="F:tyrosine-tRNA ligase activity"/>
    <property type="evidence" value="ECO:0007669"/>
    <property type="project" value="UniProtKB-UniRule"/>
</dbReference>
<dbReference type="Gene3D" id="3.40.50.620">
    <property type="entry name" value="HUPs"/>
    <property type="match status" value="1"/>
</dbReference>
<dbReference type="InterPro" id="IPR014729">
    <property type="entry name" value="Rossmann-like_a/b/a_fold"/>
</dbReference>
<dbReference type="GO" id="GO:0006437">
    <property type="term" value="P:tyrosyl-tRNA aminoacylation"/>
    <property type="evidence" value="ECO:0007669"/>
    <property type="project" value="UniProtKB-UniRule"/>
</dbReference>
<keyword evidence="8" id="KW-0963">Cytoplasm</keyword>
<dbReference type="InterPro" id="IPR054608">
    <property type="entry name" value="SYY-like_C"/>
</dbReference>
<dbReference type="GO" id="GO:0003723">
    <property type="term" value="F:RNA binding"/>
    <property type="evidence" value="ECO:0007669"/>
    <property type="project" value="UniProtKB-KW"/>
</dbReference>
<feature type="domain" description="Tyrosine--tRNA ligase SYY-like C-terminal" evidence="9">
    <location>
        <begin position="341"/>
        <end position="425"/>
    </location>
</feature>
<comment type="caution">
    <text evidence="10">The sequence shown here is derived from an EMBL/GenBank/DDBJ whole genome shotgun (WGS) entry which is preliminary data.</text>
</comment>